<gene>
    <name evidence="2" type="ORF">POM88_020321</name>
</gene>
<feature type="compositionally biased region" description="Basic and acidic residues" evidence="1">
    <location>
        <begin position="206"/>
        <end position="219"/>
    </location>
</feature>
<dbReference type="Proteomes" id="UP001237642">
    <property type="component" value="Unassembled WGS sequence"/>
</dbReference>
<keyword evidence="3" id="KW-1185">Reference proteome</keyword>
<comment type="caution">
    <text evidence="2">The sequence shown here is derived from an EMBL/GenBank/DDBJ whole genome shotgun (WGS) entry which is preliminary data.</text>
</comment>
<feature type="compositionally biased region" description="Low complexity" evidence="1">
    <location>
        <begin position="189"/>
        <end position="205"/>
    </location>
</feature>
<reference evidence="2" key="2">
    <citation type="submission" date="2023-05" db="EMBL/GenBank/DDBJ databases">
        <authorList>
            <person name="Schelkunov M.I."/>
        </authorList>
    </citation>
    <scope>NUCLEOTIDE SEQUENCE</scope>
    <source>
        <strain evidence="2">Hsosn_3</strain>
        <tissue evidence="2">Leaf</tissue>
    </source>
</reference>
<proteinExistence type="predicted"/>
<name>A0AAD8ICM8_9APIA</name>
<feature type="region of interest" description="Disordered" evidence="1">
    <location>
        <begin position="25"/>
        <end position="50"/>
    </location>
</feature>
<evidence type="ECO:0000313" key="2">
    <source>
        <dbReference type="EMBL" id="KAK1382586.1"/>
    </source>
</evidence>
<organism evidence="2 3">
    <name type="scientific">Heracleum sosnowskyi</name>
    <dbReference type="NCBI Taxonomy" id="360622"/>
    <lineage>
        <taxon>Eukaryota</taxon>
        <taxon>Viridiplantae</taxon>
        <taxon>Streptophyta</taxon>
        <taxon>Embryophyta</taxon>
        <taxon>Tracheophyta</taxon>
        <taxon>Spermatophyta</taxon>
        <taxon>Magnoliopsida</taxon>
        <taxon>eudicotyledons</taxon>
        <taxon>Gunneridae</taxon>
        <taxon>Pentapetalae</taxon>
        <taxon>asterids</taxon>
        <taxon>campanulids</taxon>
        <taxon>Apiales</taxon>
        <taxon>Apiaceae</taxon>
        <taxon>Apioideae</taxon>
        <taxon>apioid superclade</taxon>
        <taxon>Tordylieae</taxon>
        <taxon>Tordyliinae</taxon>
        <taxon>Heracleum</taxon>
    </lineage>
</organism>
<feature type="region of interest" description="Disordered" evidence="1">
    <location>
        <begin position="180"/>
        <end position="219"/>
    </location>
</feature>
<sequence>MAEKKSTFDLNMVPVIHASANVAPPSVNASRSGELAIRKRGRRPRKSDAAAANLVVPHGSAVASPPVMTAVASMPVASLPLPLISAVVSPQVISAVVSPQVPQVVLETPLALTFYHSAGNSANRIQGRGRGRPRGSGNLWMLTGPRVDYSSLRNYVELYVEKISFSSGQHSNAMVESSYSSKKLRTSESGGASRDISSGSSSRCLSRLDSEGNSRGSSDFRDDDIPFYKSFDGSSMVASFHESVMNKSVDISKASELQKGMMFQTKEELMRVVKDVNR</sequence>
<evidence type="ECO:0000256" key="1">
    <source>
        <dbReference type="SAM" id="MobiDB-lite"/>
    </source>
</evidence>
<protein>
    <submittedName>
        <fullName evidence="2">Uncharacterized protein</fullName>
    </submittedName>
</protein>
<reference evidence="2" key="1">
    <citation type="submission" date="2023-02" db="EMBL/GenBank/DDBJ databases">
        <title>Genome of toxic invasive species Heracleum sosnowskyi carries increased number of genes despite the absence of recent whole-genome duplications.</title>
        <authorList>
            <person name="Schelkunov M."/>
            <person name="Shtratnikova V."/>
            <person name="Makarenko M."/>
            <person name="Klepikova A."/>
            <person name="Omelchenko D."/>
            <person name="Novikova G."/>
            <person name="Obukhova E."/>
            <person name="Bogdanov V."/>
            <person name="Penin A."/>
            <person name="Logacheva M."/>
        </authorList>
    </citation>
    <scope>NUCLEOTIDE SEQUENCE</scope>
    <source>
        <strain evidence="2">Hsosn_3</strain>
        <tissue evidence="2">Leaf</tissue>
    </source>
</reference>
<evidence type="ECO:0000313" key="3">
    <source>
        <dbReference type="Proteomes" id="UP001237642"/>
    </source>
</evidence>
<accession>A0AAD8ICM8</accession>
<dbReference type="AlphaFoldDB" id="A0AAD8ICM8"/>
<dbReference type="EMBL" id="JAUIZM010000005">
    <property type="protein sequence ID" value="KAK1382586.1"/>
    <property type="molecule type" value="Genomic_DNA"/>
</dbReference>